<dbReference type="Proteomes" id="UP000789901">
    <property type="component" value="Unassembled WGS sequence"/>
</dbReference>
<reference evidence="3 4" key="1">
    <citation type="submission" date="2021-06" db="EMBL/GenBank/DDBJ databases">
        <authorList>
            <person name="Kallberg Y."/>
            <person name="Tangrot J."/>
            <person name="Rosling A."/>
        </authorList>
    </citation>
    <scope>NUCLEOTIDE SEQUENCE [LARGE SCALE GENOMIC DNA]</scope>
    <source>
        <strain evidence="3 4">120-4 pot B 10/14</strain>
    </source>
</reference>
<evidence type="ECO:0000259" key="2">
    <source>
        <dbReference type="Pfam" id="PF14372"/>
    </source>
</evidence>
<proteinExistence type="predicted"/>
<feature type="domain" description="hAT-like transposase RNase-H fold" evidence="2">
    <location>
        <begin position="368"/>
        <end position="435"/>
    </location>
</feature>
<dbReference type="PANTHER" id="PTHR46481:SF7">
    <property type="entry name" value="ZINC FINGER BED DOMAIN-CONTAINING PROTEIN RICESLEEPER 2-LIKE"/>
    <property type="match status" value="1"/>
</dbReference>
<feature type="non-terminal residue" evidence="3">
    <location>
        <position position="1"/>
    </location>
</feature>
<comment type="caution">
    <text evidence="3">The sequence shown here is derived from an EMBL/GenBank/DDBJ whole genome shotgun (WGS) entry which is preliminary data.</text>
</comment>
<dbReference type="EMBL" id="CAJVQB010030795">
    <property type="protein sequence ID" value="CAG8816047.1"/>
    <property type="molecule type" value="Genomic_DNA"/>
</dbReference>
<sequence>TDLFENIPDNNIAKSVATTSNSINITSDVPIVLKKPTTSNLHKHLDSQYPAWETNKSMPIQQFLTFTPEAMISKQSLMMAQKTIFNMLVAEWIVADTLPFSIVSSQSFATIFQYLNSSIELPSHDVIKSMQKDIKSLFEQISSKISITLDIWTSRANVPFICIIAHWIDSDWSLKKILLDIYMLPYPHTGDKIDAKLRSVFVAFNIIDKVLCATTDRGTNIILAMRLLKDNLVLQNYNFRFQSYHCLAHVLNLVVTNGLSPIKSSIEKVRNFVNVISSLSSLTQDFKELGQSVGEGEATCKLPQDVSTHWNSTYLMLSAYITMATTISAIIRHNKKLEKFKLTLQEKTNLQAAAQFLKPFYETTNVLSGSTYTTLGILILLIDDIVENISSCIQNLESPEFLKTATTQMFEKIQKYANEIYDKTAFIAAILDPRLN</sequence>
<gene>
    <name evidence="3" type="ORF">GMARGA_LOCUS26440</name>
</gene>
<dbReference type="InterPro" id="IPR012337">
    <property type="entry name" value="RNaseH-like_sf"/>
</dbReference>
<name>A0ABN7W4T5_GIGMA</name>
<evidence type="ECO:0000256" key="1">
    <source>
        <dbReference type="ARBA" id="ARBA00023125"/>
    </source>
</evidence>
<evidence type="ECO:0000313" key="3">
    <source>
        <dbReference type="EMBL" id="CAG8816047.1"/>
    </source>
</evidence>
<accession>A0ABN7W4T5</accession>
<dbReference type="SUPFAM" id="SSF53098">
    <property type="entry name" value="Ribonuclease H-like"/>
    <property type="match status" value="1"/>
</dbReference>
<protein>
    <submittedName>
        <fullName evidence="3">38293_t:CDS:1</fullName>
    </submittedName>
</protein>
<dbReference type="InterPro" id="IPR052035">
    <property type="entry name" value="ZnF_BED_domain_contain"/>
</dbReference>
<dbReference type="SUPFAM" id="SSF140996">
    <property type="entry name" value="Hermes dimerisation domain"/>
    <property type="match status" value="1"/>
</dbReference>
<organism evidence="3 4">
    <name type="scientific">Gigaspora margarita</name>
    <dbReference type="NCBI Taxonomy" id="4874"/>
    <lineage>
        <taxon>Eukaryota</taxon>
        <taxon>Fungi</taxon>
        <taxon>Fungi incertae sedis</taxon>
        <taxon>Mucoromycota</taxon>
        <taxon>Glomeromycotina</taxon>
        <taxon>Glomeromycetes</taxon>
        <taxon>Diversisporales</taxon>
        <taxon>Gigasporaceae</taxon>
        <taxon>Gigaspora</taxon>
    </lineage>
</organism>
<dbReference type="InterPro" id="IPR025525">
    <property type="entry name" value="hAT-like_transposase_RNase-H"/>
</dbReference>
<evidence type="ECO:0000313" key="4">
    <source>
        <dbReference type="Proteomes" id="UP000789901"/>
    </source>
</evidence>
<dbReference type="PANTHER" id="PTHR46481">
    <property type="entry name" value="ZINC FINGER BED DOMAIN-CONTAINING PROTEIN 4"/>
    <property type="match status" value="1"/>
</dbReference>
<keyword evidence="1" id="KW-0238">DNA-binding</keyword>
<dbReference type="Pfam" id="PF14372">
    <property type="entry name" value="hAT-like_RNase-H"/>
    <property type="match status" value="1"/>
</dbReference>
<keyword evidence="4" id="KW-1185">Reference proteome</keyword>